<dbReference type="Pfam" id="PF02609">
    <property type="entry name" value="Exonuc_VII_S"/>
    <property type="match status" value="1"/>
</dbReference>
<protein>
    <recommendedName>
        <fullName evidence="6">Exodeoxyribonuclease 7 small subunit</fullName>
        <ecNumber evidence="6">3.1.11.6</ecNumber>
    </recommendedName>
    <alternativeName>
        <fullName evidence="6">Exodeoxyribonuclease VII small subunit</fullName>
        <shortName evidence="6">Exonuclease VII small subunit</shortName>
    </alternativeName>
</protein>
<organism evidence="8 9">
    <name type="scientific">Candidatus Aphodoplasma excrementigallinarum</name>
    <dbReference type="NCBI Taxonomy" id="2840673"/>
    <lineage>
        <taxon>Bacteria</taxon>
        <taxon>Bacillati</taxon>
        <taxon>Bacillota</taxon>
        <taxon>Clostridia</taxon>
        <taxon>Eubacteriales</taxon>
        <taxon>Candidatus Aphodoplasma</taxon>
    </lineage>
</organism>
<evidence type="ECO:0000313" key="8">
    <source>
        <dbReference type="EMBL" id="HIV02552.1"/>
    </source>
</evidence>
<name>A0A9D1NG80_9FIRM</name>
<dbReference type="Proteomes" id="UP000886743">
    <property type="component" value="Unassembled WGS sequence"/>
</dbReference>
<comment type="catalytic activity">
    <reaction evidence="6">
        <text>Exonucleolytic cleavage in either 5'- to 3'- or 3'- to 5'-direction to yield nucleoside 5'-phosphates.</text>
        <dbReference type="EC" id="3.1.11.6"/>
    </reaction>
</comment>
<keyword evidence="7" id="KW-0175">Coiled coil</keyword>
<evidence type="ECO:0000256" key="4">
    <source>
        <dbReference type="ARBA" id="ARBA00022801"/>
    </source>
</evidence>
<dbReference type="HAMAP" id="MF_00337">
    <property type="entry name" value="Exonuc_7_S"/>
    <property type="match status" value="1"/>
</dbReference>
<dbReference type="SUPFAM" id="SSF116842">
    <property type="entry name" value="XseB-like"/>
    <property type="match status" value="1"/>
</dbReference>
<keyword evidence="4 6" id="KW-0378">Hydrolase</keyword>
<comment type="function">
    <text evidence="6">Bidirectionally degrades single-stranded DNA into large acid-insoluble oligonucleotides, which are then degraded further into small acid-soluble oligonucleotides.</text>
</comment>
<dbReference type="PANTHER" id="PTHR34137:SF1">
    <property type="entry name" value="EXODEOXYRIBONUCLEASE 7 SMALL SUBUNIT"/>
    <property type="match status" value="1"/>
</dbReference>
<keyword evidence="2 6" id="KW-0963">Cytoplasm</keyword>
<dbReference type="PIRSF" id="PIRSF006488">
    <property type="entry name" value="Exonuc_VII_S"/>
    <property type="match status" value="1"/>
</dbReference>
<evidence type="ECO:0000256" key="7">
    <source>
        <dbReference type="SAM" id="Coils"/>
    </source>
</evidence>
<dbReference type="GO" id="GO:0005829">
    <property type="term" value="C:cytosol"/>
    <property type="evidence" value="ECO:0007669"/>
    <property type="project" value="TreeGrafter"/>
</dbReference>
<dbReference type="NCBIfam" id="TIGR01280">
    <property type="entry name" value="xseB"/>
    <property type="match status" value="1"/>
</dbReference>
<dbReference type="GO" id="GO:0008855">
    <property type="term" value="F:exodeoxyribonuclease VII activity"/>
    <property type="evidence" value="ECO:0007669"/>
    <property type="project" value="UniProtKB-UniRule"/>
</dbReference>
<dbReference type="EC" id="3.1.11.6" evidence="6"/>
<keyword evidence="5 6" id="KW-0269">Exonuclease</keyword>
<dbReference type="GO" id="GO:0009318">
    <property type="term" value="C:exodeoxyribonuclease VII complex"/>
    <property type="evidence" value="ECO:0007669"/>
    <property type="project" value="UniProtKB-UniRule"/>
</dbReference>
<evidence type="ECO:0000256" key="1">
    <source>
        <dbReference type="ARBA" id="ARBA00009998"/>
    </source>
</evidence>
<gene>
    <name evidence="6 8" type="primary">xseB</name>
    <name evidence="8" type="ORF">IAC74_03185</name>
</gene>
<evidence type="ECO:0000313" key="9">
    <source>
        <dbReference type="Proteomes" id="UP000886743"/>
    </source>
</evidence>
<dbReference type="EMBL" id="DVOF01000090">
    <property type="protein sequence ID" value="HIV02552.1"/>
    <property type="molecule type" value="Genomic_DNA"/>
</dbReference>
<comment type="similarity">
    <text evidence="1 6">Belongs to the XseB family.</text>
</comment>
<dbReference type="InterPro" id="IPR037004">
    <property type="entry name" value="Exonuc_VII_ssu_sf"/>
</dbReference>
<dbReference type="NCBIfam" id="NF002140">
    <property type="entry name" value="PRK00977.1-4"/>
    <property type="match status" value="1"/>
</dbReference>
<dbReference type="AlphaFoldDB" id="A0A9D1NG80"/>
<feature type="coiled-coil region" evidence="7">
    <location>
        <begin position="4"/>
        <end position="62"/>
    </location>
</feature>
<accession>A0A9D1NG80</accession>
<dbReference type="GO" id="GO:0006308">
    <property type="term" value="P:DNA catabolic process"/>
    <property type="evidence" value="ECO:0007669"/>
    <property type="project" value="UniProtKB-UniRule"/>
</dbReference>
<reference evidence="8" key="1">
    <citation type="submission" date="2020-10" db="EMBL/GenBank/DDBJ databases">
        <authorList>
            <person name="Gilroy R."/>
        </authorList>
    </citation>
    <scope>NUCLEOTIDE SEQUENCE</scope>
    <source>
        <strain evidence="8">4920</strain>
    </source>
</reference>
<evidence type="ECO:0000256" key="2">
    <source>
        <dbReference type="ARBA" id="ARBA00022490"/>
    </source>
</evidence>
<proteinExistence type="inferred from homology"/>
<sequence>MSEKINFETNIKELEEIVAKLEKNDIPLDESLKLFERGVMLSAQCNKLLDEAEQKVNVLLKKDGEMVEQDFLMEDGE</sequence>
<evidence type="ECO:0000256" key="5">
    <source>
        <dbReference type="ARBA" id="ARBA00022839"/>
    </source>
</evidence>
<evidence type="ECO:0000256" key="3">
    <source>
        <dbReference type="ARBA" id="ARBA00022722"/>
    </source>
</evidence>
<comment type="subunit">
    <text evidence="6">Heterooligomer composed of large and small subunits.</text>
</comment>
<dbReference type="InterPro" id="IPR003761">
    <property type="entry name" value="Exonuc_VII_S"/>
</dbReference>
<dbReference type="PANTHER" id="PTHR34137">
    <property type="entry name" value="EXODEOXYRIBONUCLEASE 7 SMALL SUBUNIT"/>
    <property type="match status" value="1"/>
</dbReference>
<reference evidence="8" key="2">
    <citation type="journal article" date="2021" name="PeerJ">
        <title>Extensive microbial diversity within the chicken gut microbiome revealed by metagenomics and culture.</title>
        <authorList>
            <person name="Gilroy R."/>
            <person name="Ravi A."/>
            <person name="Getino M."/>
            <person name="Pursley I."/>
            <person name="Horton D.L."/>
            <person name="Alikhan N.F."/>
            <person name="Baker D."/>
            <person name="Gharbi K."/>
            <person name="Hall N."/>
            <person name="Watson M."/>
            <person name="Adriaenssens E.M."/>
            <person name="Foster-Nyarko E."/>
            <person name="Jarju S."/>
            <person name="Secka A."/>
            <person name="Antonio M."/>
            <person name="Oren A."/>
            <person name="Chaudhuri R.R."/>
            <person name="La Ragione R."/>
            <person name="Hildebrand F."/>
            <person name="Pallen M.J."/>
        </authorList>
    </citation>
    <scope>NUCLEOTIDE SEQUENCE</scope>
    <source>
        <strain evidence="8">4920</strain>
    </source>
</reference>
<comment type="caution">
    <text evidence="8">The sequence shown here is derived from an EMBL/GenBank/DDBJ whole genome shotgun (WGS) entry which is preliminary data.</text>
</comment>
<dbReference type="Gene3D" id="1.10.287.1040">
    <property type="entry name" value="Exonuclease VII, small subunit"/>
    <property type="match status" value="1"/>
</dbReference>
<comment type="subcellular location">
    <subcellularLocation>
        <location evidence="6">Cytoplasm</location>
    </subcellularLocation>
</comment>
<evidence type="ECO:0000256" key="6">
    <source>
        <dbReference type="HAMAP-Rule" id="MF_00337"/>
    </source>
</evidence>
<keyword evidence="3 6" id="KW-0540">Nuclease</keyword>